<accession>C0PSQ9</accession>
<dbReference type="GO" id="GO:0016102">
    <property type="term" value="P:diterpenoid biosynthetic process"/>
    <property type="evidence" value="ECO:0007669"/>
    <property type="project" value="InterPro"/>
</dbReference>
<dbReference type="CDD" id="cd00684">
    <property type="entry name" value="Terpene_cyclase_plant_C1"/>
    <property type="match status" value="1"/>
</dbReference>
<evidence type="ECO:0000256" key="2">
    <source>
        <dbReference type="ARBA" id="ARBA00004229"/>
    </source>
</evidence>
<dbReference type="FunFam" id="1.50.10.130:FF:000002">
    <property type="entry name" value="Ent-copalyl diphosphate synthase, chloroplastic"/>
    <property type="match status" value="1"/>
</dbReference>
<dbReference type="InterPro" id="IPR001906">
    <property type="entry name" value="Terpene_synth_N"/>
</dbReference>
<evidence type="ECO:0000256" key="5">
    <source>
        <dbReference type="ARBA" id="ARBA00022640"/>
    </source>
</evidence>
<dbReference type="InterPro" id="IPR034741">
    <property type="entry name" value="Terpene_cyclase-like_1_C"/>
</dbReference>
<dbReference type="GO" id="GO:0000287">
    <property type="term" value="F:magnesium ion binding"/>
    <property type="evidence" value="ECO:0007669"/>
    <property type="project" value="InterPro"/>
</dbReference>
<dbReference type="PANTHER" id="PTHR31739">
    <property type="entry name" value="ENT-COPALYL DIPHOSPHATE SYNTHASE, CHLOROPLASTIC"/>
    <property type="match status" value="1"/>
</dbReference>
<dbReference type="InterPro" id="IPR008949">
    <property type="entry name" value="Isoprenoid_synthase_dom_sf"/>
</dbReference>
<dbReference type="InterPro" id="IPR008930">
    <property type="entry name" value="Terpenoid_cyclase/PrenylTrfase"/>
</dbReference>
<comment type="pathway">
    <text evidence="3">Terpene metabolism; oleoresin biosynthesis.</text>
</comment>
<evidence type="ECO:0000313" key="12">
    <source>
        <dbReference type="EMBL" id="ACN40849.1"/>
    </source>
</evidence>
<evidence type="ECO:0000259" key="11">
    <source>
        <dbReference type="Pfam" id="PF03936"/>
    </source>
</evidence>
<dbReference type="Pfam" id="PF03936">
    <property type="entry name" value="Terpene_synth_C"/>
    <property type="match status" value="1"/>
</dbReference>
<dbReference type="Gene3D" id="1.10.600.10">
    <property type="entry name" value="Farnesyl Diphosphate Synthase"/>
    <property type="match status" value="1"/>
</dbReference>
<dbReference type="Gene3D" id="1.50.10.130">
    <property type="entry name" value="Terpene synthase, N-terminal domain"/>
    <property type="match status" value="1"/>
</dbReference>
<keyword evidence="7" id="KW-0460">Magnesium</keyword>
<comment type="subcellular location">
    <subcellularLocation>
        <location evidence="2">Plastid</location>
        <location evidence="2">Chloroplast</location>
    </subcellularLocation>
</comment>
<dbReference type="InterPro" id="IPR036965">
    <property type="entry name" value="Terpene_synth_N_sf"/>
</dbReference>
<evidence type="ECO:0000256" key="1">
    <source>
        <dbReference type="ARBA" id="ARBA00001946"/>
    </source>
</evidence>
<dbReference type="SUPFAM" id="SSF48239">
    <property type="entry name" value="Terpenoid cyclases/Protein prenyltransferases"/>
    <property type="match status" value="2"/>
</dbReference>
<keyword evidence="4" id="KW-0150">Chloroplast</keyword>
<dbReference type="Pfam" id="PF01397">
    <property type="entry name" value="Terpene_synth"/>
    <property type="match status" value="1"/>
</dbReference>
<dbReference type="GO" id="GO:0009507">
    <property type="term" value="C:chloroplast"/>
    <property type="evidence" value="ECO:0007669"/>
    <property type="project" value="UniProtKB-SubCell"/>
</dbReference>
<dbReference type="AlphaFoldDB" id="C0PSQ9"/>
<dbReference type="SFLD" id="SFLDG01605">
    <property type="entry name" value="Terpene_Cyclase_Like_1_N-term"/>
    <property type="match status" value="1"/>
</dbReference>
<dbReference type="InterPro" id="IPR044814">
    <property type="entry name" value="Terpene_cyclase_plant_C1"/>
</dbReference>
<dbReference type="Gene3D" id="1.50.10.160">
    <property type="match status" value="1"/>
</dbReference>
<reference evidence="12" key="1">
    <citation type="submission" date="2009-02" db="EMBL/GenBank/DDBJ databases">
        <title>Full length sequence-verified cDNA sequences from Sitka spruce (Picea sitchensis).</title>
        <authorList>
            <person name="Reid K.E."/>
            <person name="Liao N."/>
            <person name="Ralph S."/>
            <person name="Kolosova N."/>
            <person name="Oddy C."/>
            <person name="Moore R."/>
            <person name="Mayo M."/>
            <person name="Wagner S."/>
            <person name="King J."/>
            <person name="Yanchuk A."/>
            <person name="Holt R."/>
            <person name="Jones S."/>
            <person name="Marra M."/>
            <person name="Ritland C.E."/>
            <person name="Ritland K."/>
            <person name="Bohlmann J."/>
        </authorList>
    </citation>
    <scope>NUCLEOTIDE SEQUENCE</scope>
    <source>
        <tissue evidence="12">Bark</tissue>
    </source>
</reference>
<dbReference type="SUPFAM" id="SSF48576">
    <property type="entry name" value="Terpenoid synthases"/>
    <property type="match status" value="1"/>
</dbReference>
<dbReference type="InterPro" id="IPR005630">
    <property type="entry name" value="Terpene_synthase_metal-bd"/>
</dbReference>
<proteinExistence type="evidence at transcript level"/>
<dbReference type="EMBL" id="BT071387">
    <property type="protein sequence ID" value="ACN40849.1"/>
    <property type="molecule type" value="mRNA"/>
</dbReference>
<name>C0PSQ9_PICSI</name>
<dbReference type="InterPro" id="IPR050148">
    <property type="entry name" value="Terpene_synthase-like"/>
</dbReference>
<evidence type="ECO:0000256" key="6">
    <source>
        <dbReference type="ARBA" id="ARBA00022723"/>
    </source>
</evidence>
<dbReference type="SFLD" id="SFLDG01014">
    <property type="entry name" value="Terpene_Cyclase_Like_1_N-term"/>
    <property type="match status" value="1"/>
</dbReference>
<evidence type="ECO:0000256" key="7">
    <source>
        <dbReference type="ARBA" id="ARBA00022842"/>
    </source>
</evidence>
<dbReference type="SFLD" id="SFLDG01019">
    <property type="entry name" value="Terpene_Cyclase_Like_1_C_Termi"/>
    <property type="match status" value="1"/>
</dbReference>
<comment type="cofactor">
    <cofactor evidence="1">
        <name>Mg(2+)</name>
        <dbReference type="ChEBI" id="CHEBI:18420"/>
    </cofactor>
</comment>
<keyword evidence="8" id="KW-0809">Transit peptide</keyword>
<dbReference type="FunFam" id="1.10.600.10:FF:000005">
    <property type="entry name" value="Ent-kaur-16-ene synthase, chloroplastic"/>
    <property type="match status" value="1"/>
</dbReference>
<keyword evidence="5" id="KW-0934">Plastid</keyword>
<evidence type="ECO:0000256" key="4">
    <source>
        <dbReference type="ARBA" id="ARBA00022528"/>
    </source>
</evidence>
<dbReference type="GO" id="GO:0010333">
    <property type="term" value="F:terpene synthase activity"/>
    <property type="evidence" value="ECO:0007669"/>
    <property type="project" value="InterPro"/>
</dbReference>
<organism evidence="12">
    <name type="scientific">Picea sitchensis</name>
    <name type="common">Sitka spruce</name>
    <name type="synonym">Pinus sitchensis</name>
    <dbReference type="NCBI Taxonomy" id="3332"/>
    <lineage>
        <taxon>Eukaryota</taxon>
        <taxon>Viridiplantae</taxon>
        <taxon>Streptophyta</taxon>
        <taxon>Embryophyta</taxon>
        <taxon>Tracheophyta</taxon>
        <taxon>Spermatophyta</taxon>
        <taxon>Pinopsida</taxon>
        <taxon>Pinidae</taxon>
        <taxon>Conifers I</taxon>
        <taxon>Pinales</taxon>
        <taxon>Pinaceae</taxon>
        <taxon>Picea</taxon>
    </lineage>
</organism>
<sequence length="866" mass="99361">MALLSSSLSSHIPTGAHHLTLNAYANTQCIPHFFSTLNAGTSAGKRSSLYLRWGKDNQAKKLGSNKIIACVGEDSVSAPTLLKREFPPGFWKDHVIDSLTSSHKVAASDEKRIETLISEIKNMFRSMGYGETNPSAYDTAWVARIPAVDGSEQPEFPETLEWILQNQLKDGSWGEGFYFLAYDRILATLACIITLTLWRTGEIQVQKGIEFFKTQAVKIEDEADSHRPSGFEIVFPAMLKEAKVLGLDLPYELPFIKKIIEKREAKLERLPTNILYALPTTLLYSLEGLQEIVDWQKIIKLQSKDGSFLTSPASTAAVFMRTGNKKCLEFLNFVLKKFGNHVPCHYPLDLFERLWAVDTVERLGIDRHFKEEIKDALDYVYSHWDERGIGWARENLVPDIDDTAMGLRILRLHGYNVSSDVLKTFRDENGEFFCFLGQTQRGVTDMLNVNRCSHVAFPGETIMEEAKTCTERYLRNALEDVGAFDKWALKKNIRGEVEYALKYPWHRSMPRLEARSYIEHYGPNDVWLGKTMYMMPYISNEKYLELAKLDFNHVQSLHQKELRDLRRWWTSSGFTELKFTRERVTEIYFSPASFMFEPEFATCRAVYTKTSNFTVILDDLYDAHGTLDDLKLFSDSVKKWDLSLVDRMPEDMKICFMGFYNTFNEIAEEGRKRQGRDVLGYIRNVWEIQLEAYTKEAEWSAARYVPSFDEYIENASVSIALGTVVLISALFTGEILTDDVLSKIGRGSRFLQLMGLTGRLVNDTKTYEAERGQGEVASAVQCYMKDHPEISEEEALKHVYTVMENALDELNREFVNNREVPDSCRRLVFETARIMQLFYMDGDGLTLSHETEIKEHVKNCLFHPVA</sequence>
<evidence type="ECO:0000259" key="10">
    <source>
        <dbReference type="Pfam" id="PF01397"/>
    </source>
</evidence>
<protein>
    <submittedName>
        <fullName evidence="12">Uncharacterized protein</fullName>
    </submittedName>
</protein>
<dbReference type="UniPathway" id="UPA00924"/>
<feature type="domain" description="Terpene synthase metal-binding" evidence="11">
    <location>
        <begin position="574"/>
        <end position="806"/>
    </location>
</feature>
<dbReference type="SFLD" id="SFLDS00005">
    <property type="entry name" value="Isoprenoid_Synthase_Type_I"/>
    <property type="match status" value="1"/>
</dbReference>
<keyword evidence="9" id="KW-0456">Lyase</keyword>
<evidence type="ECO:0000256" key="8">
    <source>
        <dbReference type="ARBA" id="ARBA00022946"/>
    </source>
</evidence>
<evidence type="ECO:0000256" key="9">
    <source>
        <dbReference type="ARBA" id="ARBA00023239"/>
    </source>
</evidence>
<feature type="domain" description="Terpene synthase N-terminal" evidence="10">
    <location>
        <begin position="294"/>
        <end position="501"/>
    </location>
</feature>
<evidence type="ECO:0000256" key="3">
    <source>
        <dbReference type="ARBA" id="ARBA00005140"/>
    </source>
</evidence>
<dbReference type="PANTHER" id="PTHR31739:SF25">
    <property type="entry name" value="(E,E)-GERANYLLINALOOL SYNTHASE"/>
    <property type="match status" value="1"/>
</dbReference>
<keyword evidence="6" id="KW-0479">Metal-binding</keyword>